<feature type="non-terminal residue" evidence="2">
    <location>
        <position position="1"/>
    </location>
</feature>
<name>A0ABU7AX87_9TELE</name>
<protein>
    <submittedName>
        <fullName evidence="2">Uncharacterized protein</fullName>
    </submittedName>
</protein>
<reference evidence="2 3" key="1">
    <citation type="submission" date="2021-07" db="EMBL/GenBank/DDBJ databases">
        <authorList>
            <person name="Palmer J.M."/>
        </authorList>
    </citation>
    <scope>NUCLEOTIDE SEQUENCE [LARGE SCALE GENOMIC DNA]</scope>
    <source>
        <strain evidence="2 3">AT_MEX2019</strain>
        <tissue evidence="2">Muscle</tissue>
    </source>
</reference>
<feature type="region of interest" description="Disordered" evidence="1">
    <location>
        <begin position="1"/>
        <end position="22"/>
    </location>
</feature>
<sequence>RPGQLNSQPPYTHVDDQTASLPSTHHPEAFSLALFTSQVISEVLPMCFKCSTIIPVHKKSESTLMAKF</sequence>
<feature type="non-terminal residue" evidence="2">
    <location>
        <position position="68"/>
    </location>
</feature>
<evidence type="ECO:0000313" key="3">
    <source>
        <dbReference type="Proteomes" id="UP001345963"/>
    </source>
</evidence>
<accession>A0ABU7AX87</accession>
<dbReference type="EMBL" id="JAHUTI010031959">
    <property type="protein sequence ID" value="MED6242882.1"/>
    <property type="molecule type" value="Genomic_DNA"/>
</dbReference>
<dbReference type="Proteomes" id="UP001345963">
    <property type="component" value="Unassembled WGS sequence"/>
</dbReference>
<comment type="caution">
    <text evidence="2">The sequence shown here is derived from an EMBL/GenBank/DDBJ whole genome shotgun (WGS) entry which is preliminary data.</text>
</comment>
<feature type="compositionally biased region" description="Polar residues" evidence="1">
    <location>
        <begin position="1"/>
        <end position="10"/>
    </location>
</feature>
<organism evidence="2 3">
    <name type="scientific">Ataeniobius toweri</name>
    <dbReference type="NCBI Taxonomy" id="208326"/>
    <lineage>
        <taxon>Eukaryota</taxon>
        <taxon>Metazoa</taxon>
        <taxon>Chordata</taxon>
        <taxon>Craniata</taxon>
        <taxon>Vertebrata</taxon>
        <taxon>Euteleostomi</taxon>
        <taxon>Actinopterygii</taxon>
        <taxon>Neopterygii</taxon>
        <taxon>Teleostei</taxon>
        <taxon>Neoteleostei</taxon>
        <taxon>Acanthomorphata</taxon>
        <taxon>Ovalentaria</taxon>
        <taxon>Atherinomorphae</taxon>
        <taxon>Cyprinodontiformes</taxon>
        <taxon>Goodeidae</taxon>
        <taxon>Ataeniobius</taxon>
    </lineage>
</organism>
<keyword evidence="3" id="KW-1185">Reference proteome</keyword>
<gene>
    <name evidence="2" type="ORF">ATANTOWER_011284</name>
</gene>
<evidence type="ECO:0000256" key="1">
    <source>
        <dbReference type="SAM" id="MobiDB-lite"/>
    </source>
</evidence>
<evidence type="ECO:0000313" key="2">
    <source>
        <dbReference type="EMBL" id="MED6242882.1"/>
    </source>
</evidence>
<proteinExistence type="predicted"/>